<accession>A0A1I7XXR9</accession>
<sequence length="67" mass="7304">MLLLNVYYVVIMDAIYGVSEVTTLTVSHPRLMRWLCFRAFLGAEKTIANSVASLTRGLVLLLAGGSS</sequence>
<evidence type="ECO:0000313" key="1">
    <source>
        <dbReference type="Proteomes" id="UP000095287"/>
    </source>
</evidence>
<keyword evidence="1" id="KW-1185">Reference proteome</keyword>
<dbReference type="WBParaSite" id="L893_g10547.t1">
    <property type="protein sequence ID" value="L893_g10547.t1"/>
    <property type="gene ID" value="L893_g10547"/>
</dbReference>
<proteinExistence type="predicted"/>
<name>A0A1I7XXR9_9BILA</name>
<dbReference type="AlphaFoldDB" id="A0A1I7XXR9"/>
<evidence type="ECO:0000313" key="2">
    <source>
        <dbReference type="WBParaSite" id="L893_g10547.t1"/>
    </source>
</evidence>
<reference evidence="2" key="1">
    <citation type="submission" date="2016-11" db="UniProtKB">
        <authorList>
            <consortium name="WormBaseParasite"/>
        </authorList>
    </citation>
    <scope>IDENTIFICATION</scope>
</reference>
<protein>
    <submittedName>
        <fullName evidence="2">Secreted protein</fullName>
    </submittedName>
</protein>
<dbReference type="Proteomes" id="UP000095287">
    <property type="component" value="Unplaced"/>
</dbReference>
<organism evidence="1 2">
    <name type="scientific">Steinernema glaseri</name>
    <dbReference type="NCBI Taxonomy" id="37863"/>
    <lineage>
        <taxon>Eukaryota</taxon>
        <taxon>Metazoa</taxon>
        <taxon>Ecdysozoa</taxon>
        <taxon>Nematoda</taxon>
        <taxon>Chromadorea</taxon>
        <taxon>Rhabditida</taxon>
        <taxon>Tylenchina</taxon>
        <taxon>Panagrolaimomorpha</taxon>
        <taxon>Strongyloidoidea</taxon>
        <taxon>Steinernematidae</taxon>
        <taxon>Steinernema</taxon>
    </lineage>
</organism>